<reference evidence="2 3" key="1">
    <citation type="submission" date="2015-06" db="EMBL/GenBank/DDBJ databases">
        <title>Improved classification and identification of acetic acid bacteria using matrix-assisted laser desorption/ionization time-of-flight mass spectrometry; Gluconobacter nephelii and Gluconobacter uchimurae are later heterotypic synonyms of Gluconobacter japonicus and Gluconobacter oxydans, respectively.</title>
        <authorList>
            <person name="Li L."/>
            <person name="Cleenwerck I."/>
            <person name="De Vuyst L."/>
            <person name="Vandamme P."/>
        </authorList>
    </citation>
    <scope>NUCLEOTIDE SEQUENCE [LARGE SCALE GENOMIC DNA]</scope>
    <source>
        <strain evidence="2 3">LMG 1764</strain>
    </source>
</reference>
<evidence type="ECO:0000313" key="2">
    <source>
        <dbReference type="EMBL" id="KXV01357.1"/>
    </source>
</evidence>
<feature type="non-terminal residue" evidence="2">
    <location>
        <position position="1"/>
    </location>
</feature>
<evidence type="ECO:0000259" key="1">
    <source>
        <dbReference type="Pfam" id="PF18135"/>
    </source>
</evidence>
<accession>A0A149QW23</accession>
<comment type="caution">
    <text evidence="2">The sequence shown here is derived from an EMBL/GenBank/DDBJ whole genome shotgun (WGS) entry which is preliminary data.</text>
</comment>
<organism evidence="2 3">
    <name type="scientific">Gluconobacter potus</name>
    <dbReference type="NCBI Taxonomy" id="2724927"/>
    <lineage>
        <taxon>Bacteria</taxon>
        <taxon>Pseudomonadati</taxon>
        <taxon>Pseudomonadota</taxon>
        <taxon>Alphaproteobacteria</taxon>
        <taxon>Acetobacterales</taxon>
        <taxon>Acetobacteraceae</taxon>
        <taxon>Gluconobacter</taxon>
    </lineage>
</organism>
<sequence length="67" mass="7660">AEQSRAEQRKHARGLTEEQEQNLVICIPSPGEDRPFSTMMLSSIPDLHILHGSQCFPMFLYEAEDDQ</sequence>
<protein>
    <recommendedName>
        <fullName evidence="1">Type ISP restriction-modification enzyme LLaBIII C-terminal specificity domain-containing protein</fullName>
    </recommendedName>
</protein>
<dbReference type="AlphaFoldDB" id="A0A149QW23"/>
<dbReference type="PATRIC" id="fig|442.7.peg.1265"/>
<proteinExistence type="predicted"/>
<dbReference type="RefSeq" id="WP_196757759.1">
    <property type="nucleotide sequence ID" value="NZ_LHZB01000110.1"/>
</dbReference>
<name>A0A149QW23_9PROT</name>
<feature type="domain" description="Type ISP restriction-modification enzyme LLaBIII C-terminal specificity" evidence="1">
    <location>
        <begin position="16"/>
        <end position="65"/>
    </location>
</feature>
<dbReference type="Proteomes" id="UP000075573">
    <property type="component" value="Unassembled WGS sequence"/>
</dbReference>
<dbReference type="Pfam" id="PF18135">
    <property type="entry name" value="Type_ISP_C"/>
    <property type="match status" value="1"/>
</dbReference>
<gene>
    <name evidence="2" type="ORF">AD929_06460</name>
</gene>
<dbReference type="EMBL" id="LHZB01000110">
    <property type="protein sequence ID" value="KXV01357.1"/>
    <property type="molecule type" value="Genomic_DNA"/>
</dbReference>
<evidence type="ECO:0000313" key="3">
    <source>
        <dbReference type="Proteomes" id="UP000075573"/>
    </source>
</evidence>
<dbReference type="InterPro" id="IPR041635">
    <property type="entry name" value="Type_ISP_LLaBIII_C"/>
</dbReference>